<dbReference type="OrthoDB" id="533763at2759"/>
<feature type="coiled-coil region" evidence="3">
    <location>
        <begin position="143"/>
        <end position="188"/>
    </location>
</feature>
<keyword evidence="2" id="KW-0802">TPR repeat</keyword>
<feature type="domain" description="STI1" evidence="4">
    <location>
        <begin position="225"/>
        <end position="274"/>
    </location>
</feature>
<evidence type="ECO:0000259" key="4">
    <source>
        <dbReference type="SMART" id="SM00727"/>
    </source>
</evidence>
<keyword evidence="1" id="KW-0677">Repeat</keyword>
<accession>A0A4Z1SWY2</accession>
<evidence type="ECO:0000256" key="1">
    <source>
        <dbReference type="ARBA" id="ARBA00022737"/>
    </source>
</evidence>
<evidence type="ECO:0000256" key="2">
    <source>
        <dbReference type="ARBA" id="ARBA00022803"/>
    </source>
</evidence>
<dbReference type="VEuPathDB" id="GiardiaDB:GMRT_10044"/>
<keyword evidence="6" id="KW-1185">Reference proteome</keyword>
<comment type="caution">
    <text evidence="5">The sequence shown here is derived from an EMBL/GenBank/DDBJ whole genome shotgun (WGS) entry which is preliminary data.</text>
</comment>
<dbReference type="PANTHER" id="PTHR45883:SF2">
    <property type="entry name" value="HSC70-INTERACTING PROTEIN"/>
    <property type="match status" value="1"/>
</dbReference>
<dbReference type="Gene3D" id="1.10.260.100">
    <property type="match status" value="1"/>
</dbReference>
<dbReference type="SMART" id="SM00727">
    <property type="entry name" value="STI1"/>
    <property type="match status" value="1"/>
</dbReference>
<evidence type="ECO:0000256" key="3">
    <source>
        <dbReference type="SAM" id="Coils"/>
    </source>
</evidence>
<dbReference type="Proteomes" id="UP000315496">
    <property type="component" value="Chromosome 2"/>
</dbReference>
<dbReference type="InterPro" id="IPR011990">
    <property type="entry name" value="TPR-like_helical_dom_sf"/>
</dbReference>
<keyword evidence="3" id="KW-0175">Coiled coil</keyword>
<dbReference type="EMBL" id="VDLU01000002">
    <property type="protein sequence ID" value="TNJ28038.1"/>
    <property type="molecule type" value="Genomic_DNA"/>
</dbReference>
<organism evidence="5 6">
    <name type="scientific">Giardia muris</name>
    <dbReference type="NCBI Taxonomy" id="5742"/>
    <lineage>
        <taxon>Eukaryota</taxon>
        <taxon>Metamonada</taxon>
        <taxon>Diplomonadida</taxon>
        <taxon>Hexamitidae</taxon>
        <taxon>Giardiinae</taxon>
        <taxon>Giardia</taxon>
    </lineage>
</organism>
<protein>
    <submittedName>
        <fullName evidence="5">Heat shock 70kD protein binding protein</fullName>
    </submittedName>
</protein>
<dbReference type="PANTHER" id="PTHR45883">
    <property type="entry name" value="HSC70-INTERACTING PROTEIN"/>
    <property type="match status" value="1"/>
</dbReference>
<name>A0A4Z1SWY2_GIAMU</name>
<evidence type="ECO:0000313" key="5">
    <source>
        <dbReference type="EMBL" id="TNJ28038.1"/>
    </source>
</evidence>
<dbReference type="Pfam" id="PF17830">
    <property type="entry name" value="STI1-HOP_DP"/>
    <property type="match status" value="1"/>
</dbReference>
<evidence type="ECO:0000313" key="6">
    <source>
        <dbReference type="Proteomes" id="UP000315496"/>
    </source>
</evidence>
<proteinExistence type="predicted"/>
<dbReference type="InterPro" id="IPR006636">
    <property type="entry name" value="STI1_HS-bd"/>
</dbReference>
<dbReference type="AlphaFoldDB" id="A0A4Z1SWY2"/>
<dbReference type="GO" id="GO:0030544">
    <property type="term" value="F:Hsp70 protein binding"/>
    <property type="evidence" value="ECO:0007669"/>
    <property type="project" value="TreeGrafter"/>
</dbReference>
<gene>
    <name evidence="5" type="ORF">GMRT_10044</name>
</gene>
<reference evidence="5 6" key="1">
    <citation type="submission" date="2019-05" db="EMBL/GenBank/DDBJ databases">
        <title>The compact genome of Giardia muris reveals important steps in the evolution of intestinal protozoan parasites.</title>
        <authorList>
            <person name="Xu F."/>
            <person name="Jimenez-Gonzalez A."/>
            <person name="Einarsson E."/>
            <person name="Astvaldsson A."/>
            <person name="Peirasmaki D."/>
            <person name="Eckmann L."/>
            <person name="Andersson J.O."/>
            <person name="Svard S.G."/>
            <person name="Jerlstrom-Hultqvist J."/>
        </authorList>
    </citation>
    <scope>NUCLEOTIDE SEQUENCE [LARGE SCALE GENOMIC DNA]</scope>
    <source>
        <strain evidence="5 6">Roberts-Thomson</strain>
    </source>
</reference>
<dbReference type="InterPro" id="IPR041243">
    <property type="entry name" value="STI1/HOP_DP"/>
</dbReference>
<dbReference type="Gene3D" id="1.25.40.10">
    <property type="entry name" value="Tetratricopeptide repeat domain"/>
    <property type="match status" value="1"/>
</dbReference>
<keyword evidence="5" id="KW-0346">Stress response</keyword>
<sequence>MSSDSDIPELEAVYASEELRSLYIDYGSLSLGDPEAPLAEDAFERAMELRSRALEATEPNEAVLLITDAIKLCPTSGMMLCTRARLLYDIGELTPALRDLDVAVQRAPNHAASYRLRGRCLAHLCRYNQAVESLSMAQKLDYCPEIEKTLRDCQGKVQELRAEEQKERERFEAVRKEAEARQERARQESFKDRLYAEVDAAKQRGSLPEGFQILDNMRREATSLSDEMAKKLLENSETSAAMDDPEFARKLDEMAKNPATCAEHMKDPEFARAFMGIVNCFK</sequence>
<dbReference type="SUPFAM" id="SSF48452">
    <property type="entry name" value="TPR-like"/>
    <property type="match status" value="1"/>
</dbReference>